<dbReference type="Gene3D" id="6.10.250.3370">
    <property type="match status" value="1"/>
</dbReference>
<dbReference type="InterPro" id="IPR022770">
    <property type="entry name" value="IucA/IucC-like_C"/>
</dbReference>
<dbReference type="AlphaFoldDB" id="A0A4S3ZV45"/>
<organism evidence="4 5">
    <name type="scientific">Allorhizobium terrae</name>
    <dbReference type="NCBI Taxonomy" id="1848972"/>
    <lineage>
        <taxon>Bacteria</taxon>
        <taxon>Pseudomonadati</taxon>
        <taxon>Pseudomonadota</taxon>
        <taxon>Alphaproteobacteria</taxon>
        <taxon>Hyphomicrobiales</taxon>
        <taxon>Rhizobiaceae</taxon>
        <taxon>Rhizobium/Agrobacterium group</taxon>
        <taxon>Allorhizobium</taxon>
    </lineage>
</organism>
<keyword evidence="5" id="KW-1185">Reference proteome</keyword>
<feature type="domain" description="Aerobactin siderophore biosynthesis IucA/IucC N-terminal" evidence="2">
    <location>
        <begin position="135"/>
        <end position="369"/>
    </location>
</feature>
<evidence type="ECO:0000313" key="5">
    <source>
        <dbReference type="Proteomes" id="UP000310754"/>
    </source>
</evidence>
<evidence type="ECO:0000313" key="4">
    <source>
        <dbReference type="EMBL" id="THF49672.1"/>
    </source>
</evidence>
<dbReference type="Pfam" id="PF06276">
    <property type="entry name" value="FhuF"/>
    <property type="match status" value="1"/>
</dbReference>
<dbReference type="GO" id="GO:0016881">
    <property type="term" value="F:acid-amino acid ligase activity"/>
    <property type="evidence" value="ECO:0007669"/>
    <property type="project" value="UniProtKB-ARBA"/>
</dbReference>
<dbReference type="EMBL" id="SSOA01000005">
    <property type="protein sequence ID" value="THF49672.1"/>
    <property type="molecule type" value="Genomic_DNA"/>
</dbReference>
<sequence>MHAHNAATLALRSLLNCVAREYDERVEWAEQHGQMQLILTFPQPGGQLNVPVIYRSATGHHLFGEPLTLSEAGTNKQLDPKEALDVIINRLEPSTEGEEGRADLLKRAHFSRALIESALNAREHDLADLAGENTTFIAAEQGLIAGHGIHPCPKSREGMTDDEGRRYSPEFAAAFPLRWFAVDRGVFHTGHSAGSPSAEDWIAAAFGHDLDAIKKRLPAGGFALLPVHPWQADHMLRDPTVANLVADGRLIDCGEAGKPWFPTSSVRTLYRPDAPFMLKMSLGVGITNSVRVNLARELLRGDDMYRFRGHALWRDFSSQYPGLNFVPDPAYMGVIVDGVVIDGLSLSMRENPFCGDDASRNVSLLAALCEHLPERGSRLGALIRNRAAMENRSFPAVATDWFARFLRIFVRPVFGLYLRHGLAMEAHQQNIVIEIEEGYPKAIFYRDNQGFFHHHRAHQAMVDALPGFGEASESVFEEDAVDERVIYYGFINSVLGMIGALGREGLVDEDALLVMLRKELVDLDKQEGADCALVRKMLAPTLQCKANLRTRLARMDELVGPLETQSVYLEITNPVSLSEKAMAYA</sequence>
<proteinExistence type="inferred from homology"/>
<dbReference type="GO" id="GO:0019290">
    <property type="term" value="P:siderophore biosynthetic process"/>
    <property type="evidence" value="ECO:0007669"/>
    <property type="project" value="InterPro"/>
</dbReference>
<accession>A0A4S3ZV45</accession>
<dbReference type="PANTHER" id="PTHR34384">
    <property type="entry name" value="L-2,3-DIAMINOPROPANOATE--CITRATE LIGASE"/>
    <property type="match status" value="1"/>
</dbReference>
<feature type="domain" description="Aerobactin siderophore biosynthesis IucA/IucC-like C-terminal" evidence="3">
    <location>
        <begin position="400"/>
        <end position="558"/>
    </location>
</feature>
<dbReference type="RefSeq" id="WP_190236127.1">
    <property type="nucleotide sequence ID" value="NZ_SSOA01000005.1"/>
</dbReference>
<protein>
    <submittedName>
        <fullName evidence="4">IucA/IucC family siderophore biosynthesis protein</fullName>
    </submittedName>
</protein>
<dbReference type="Gene3D" id="1.10.510.40">
    <property type="match status" value="1"/>
</dbReference>
<name>A0A4S3ZV45_9HYPH</name>
<gene>
    <name evidence="4" type="ORF">E6C51_12050</name>
</gene>
<evidence type="ECO:0000256" key="1">
    <source>
        <dbReference type="ARBA" id="ARBA00007832"/>
    </source>
</evidence>
<comment type="similarity">
    <text evidence="1">Belongs to the IucA/IucC family.</text>
</comment>
<dbReference type="InterPro" id="IPR007310">
    <property type="entry name" value="Aerobactin_biosyn_IucA/IucC_N"/>
</dbReference>
<evidence type="ECO:0000259" key="3">
    <source>
        <dbReference type="Pfam" id="PF06276"/>
    </source>
</evidence>
<dbReference type="PANTHER" id="PTHR34384:SF5">
    <property type="entry name" value="L-2,3-DIAMINOPROPANOATE--CITRATE LIGASE"/>
    <property type="match status" value="1"/>
</dbReference>
<dbReference type="InterPro" id="IPR037455">
    <property type="entry name" value="LucA/IucC-like"/>
</dbReference>
<dbReference type="Pfam" id="PF04183">
    <property type="entry name" value="IucA_IucC"/>
    <property type="match status" value="1"/>
</dbReference>
<comment type="caution">
    <text evidence="4">The sequence shown here is derived from an EMBL/GenBank/DDBJ whole genome shotgun (WGS) entry which is preliminary data.</text>
</comment>
<evidence type="ECO:0000259" key="2">
    <source>
        <dbReference type="Pfam" id="PF04183"/>
    </source>
</evidence>
<reference evidence="4 5" key="1">
    <citation type="submission" date="2019-04" db="EMBL/GenBank/DDBJ databases">
        <title>Rhizobium terrae sp. nov., isolated from a paddy soil.</title>
        <authorList>
            <person name="Lin S.-Y."/>
            <person name="Hameed A."/>
            <person name="Huang H.-I."/>
            <person name="Young C.-C."/>
        </authorList>
    </citation>
    <scope>NUCLEOTIDE SEQUENCE [LARGE SCALE GENOMIC DNA]</scope>
    <source>
        <strain evidence="4 5">CC-HIH110</strain>
    </source>
</reference>
<dbReference type="Proteomes" id="UP000310754">
    <property type="component" value="Unassembled WGS sequence"/>
</dbReference>